<evidence type="ECO:0000313" key="2">
    <source>
        <dbReference type="Proteomes" id="UP000521872"/>
    </source>
</evidence>
<reference evidence="1 2" key="1">
    <citation type="submission" date="2019-12" db="EMBL/GenBank/DDBJ databases">
        <authorList>
            <person name="Floudas D."/>
            <person name="Bentzer J."/>
            <person name="Ahren D."/>
            <person name="Johansson T."/>
            <person name="Persson P."/>
            <person name="Tunlid A."/>
        </authorList>
    </citation>
    <scope>NUCLEOTIDE SEQUENCE [LARGE SCALE GENOMIC DNA]</scope>
    <source>
        <strain evidence="1 2">CBS 102.39</strain>
    </source>
</reference>
<proteinExistence type="predicted"/>
<gene>
    <name evidence="1" type="ORF">D9613_006368</name>
</gene>
<evidence type="ECO:0000313" key="1">
    <source>
        <dbReference type="EMBL" id="KAF4617795.1"/>
    </source>
</evidence>
<sequence>MCSWTIRLASVVPTTAVVGHFPNVQKATEAGMDVQSYFGLKSKPTPSSSNSKVPHSRLAESASITPQIAKLHGGEGFRLAQDHNKADALWGDWSMKNMHSIEPALEERYMLTSMFDVSFNLAKPVLKAQIQVLNSDYNVQFTLVETKSKNWFERCILGHL</sequence>
<protein>
    <submittedName>
        <fullName evidence="1">Uncharacterized protein</fullName>
    </submittedName>
</protein>
<dbReference type="AlphaFoldDB" id="A0A8H4QUM5"/>
<dbReference type="EMBL" id="JAACJL010000030">
    <property type="protein sequence ID" value="KAF4617795.1"/>
    <property type="molecule type" value="Genomic_DNA"/>
</dbReference>
<dbReference type="Proteomes" id="UP000521872">
    <property type="component" value="Unassembled WGS sequence"/>
</dbReference>
<comment type="caution">
    <text evidence="1">The sequence shown here is derived from an EMBL/GenBank/DDBJ whole genome shotgun (WGS) entry which is preliminary data.</text>
</comment>
<organism evidence="1 2">
    <name type="scientific">Agrocybe pediades</name>
    <dbReference type="NCBI Taxonomy" id="84607"/>
    <lineage>
        <taxon>Eukaryota</taxon>
        <taxon>Fungi</taxon>
        <taxon>Dikarya</taxon>
        <taxon>Basidiomycota</taxon>
        <taxon>Agaricomycotina</taxon>
        <taxon>Agaricomycetes</taxon>
        <taxon>Agaricomycetidae</taxon>
        <taxon>Agaricales</taxon>
        <taxon>Agaricineae</taxon>
        <taxon>Strophariaceae</taxon>
        <taxon>Agrocybe</taxon>
    </lineage>
</organism>
<name>A0A8H4QUM5_9AGAR</name>
<accession>A0A8H4QUM5</accession>
<keyword evidence="2" id="KW-1185">Reference proteome</keyword>